<dbReference type="PANTHER" id="PTHR45615:SF63">
    <property type="entry name" value="CHROMOSOME UNDETERMINED SCAFFOLD_10, WHOLE GENOME SHOTGUN SEQUENCE"/>
    <property type="match status" value="1"/>
</dbReference>
<sequence length="832" mass="96986">MKGDQLNALKIQGHRNRAKSKFKAVFFISKRLTHYASSVAFAYQPVELSSFTSEQTCLVSSGNRKKTVAGTKGTKTPKTPKKRHRQKQPAKPQVPAKSVKIIYRRQTRTPRLRLVNCQTIRRESGRKNATNAPSPMDTLNEKNRHETAPATPDNIATMCDRGAPAVNSQTIPFANVLRQPAMAERRGSCVKPCGHGTVAIAPYVPVTGTKRENSGTPLLKPFKAAQPQLKGIDENGTTDGAKKGDEDAVNASIKLHVDLPNGSNGKCVENGGETEVEMKNLINQEAKFQSQLNDLSKQCLLAMQKLVSSGSKWKNSNGTYLQNLQEWILNAANKECDTIRQRIKQLENELETYRTKHSQLTDQLSNKSELFSNYEKETTSKIEELEGVATELRHKIEDLEHQLVALTEEKEKLNERHAELLAEREEGKKKFAETVEHYWMILSGIQQTCKKKLEDKDKDVEEQLQEAYKQAEQKMKETEKLMEKVDNLREYAIEVEQLRDLTIHQDRAMRSLLEQHDQMKAAEESLRGETKKLRTLIDMEKENLQHMQRVHHQDLLDKERNLRHVLDEKRTEIAMYWEERLLHECGRLKSELEQIHNEEKWMAMESVRKAKDEDFQKAQREWEQKLRDCMKEVASLKRSLVQKDEHYRGELLQQQTQTDRDIMELRRLLDKIDMSHHNKYEKLLVEHETELEKINEEHEKKLDEVEGHWQEELDTLRLNLESVKEQMEKESQQKIEALIQQHRNELDAQWENLIQQKRRRYSASGRRIQEQFYTQQKSHSLREVELLKTIDSLKNELGSKGFHNRRFTKQRRHIGRWYSGFKPRNLPKTDKI</sequence>
<feature type="region of interest" description="Disordered" evidence="3">
    <location>
        <begin position="61"/>
        <end position="97"/>
    </location>
</feature>
<feature type="compositionally biased region" description="Low complexity" evidence="3">
    <location>
        <begin position="68"/>
        <end position="77"/>
    </location>
</feature>
<keyword evidence="5" id="KW-1185">Reference proteome</keyword>
<dbReference type="InterPro" id="IPR026183">
    <property type="entry name" value="Taxilin_fam"/>
</dbReference>
<dbReference type="PANTHER" id="PTHR45615">
    <property type="entry name" value="MYOSIN HEAVY CHAIN, NON-MUSCLE"/>
    <property type="match status" value="1"/>
</dbReference>
<comment type="similarity">
    <text evidence="1">Belongs to the taxilin family.</text>
</comment>
<reference evidence="4" key="1">
    <citation type="journal article" date="2023" name="Insect Mol. Biol.">
        <title>Genome sequencing provides insights into the evolution of gene families encoding plant cell wall-degrading enzymes in longhorned beetles.</title>
        <authorList>
            <person name="Shin N.R."/>
            <person name="Okamura Y."/>
            <person name="Kirsch R."/>
            <person name="Pauchet Y."/>
        </authorList>
    </citation>
    <scope>NUCLEOTIDE SEQUENCE</scope>
    <source>
        <strain evidence="4">MMC_N1</strain>
    </source>
</reference>
<evidence type="ECO:0000256" key="2">
    <source>
        <dbReference type="SAM" id="Coils"/>
    </source>
</evidence>
<gene>
    <name evidence="4" type="ORF">NQ317_014326</name>
</gene>
<feature type="region of interest" description="Disordered" evidence="3">
    <location>
        <begin position="124"/>
        <end position="154"/>
    </location>
</feature>
<evidence type="ECO:0000256" key="3">
    <source>
        <dbReference type="SAM" id="MobiDB-lite"/>
    </source>
</evidence>
<name>A0ABQ9JY61_9CUCU</name>
<accession>A0ABQ9JY61</accession>
<feature type="coiled-coil region" evidence="2">
    <location>
        <begin position="677"/>
        <end position="740"/>
    </location>
</feature>
<evidence type="ECO:0000256" key="1">
    <source>
        <dbReference type="ARBA" id="ARBA00009550"/>
    </source>
</evidence>
<proteinExistence type="inferred from homology"/>
<evidence type="ECO:0000313" key="5">
    <source>
        <dbReference type="Proteomes" id="UP001162164"/>
    </source>
</evidence>
<feature type="coiled-coil region" evidence="2">
    <location>
        <begin position="578"/>
        <end position="639"/>
    </location>
</feature>
<feature type="coiled-coil region" evidence="2">
    <location>
        <begin position="329"/>
        <end position="529"/>
    </location>
</feature>
<keyword evidence="2" id="KW-0175">Coiled coil</keyword>
<protein>
    <submittedName>
        <fullName evidence="4">Uncharacterized protein</fullName>
    </submittedName>
</protein>
<dbReference type="EMBL" id="JAPWTJ010000097">
    <property type="protein sequence ID" value="KAJ8983029.1"/>
    <property type="molecule type" value="Genomic_DNA"/>
</dbReference>
<dbReference type="Proteomes" id="UP001162164">
    <property type="component" value="Unassembled WGS sequence"/>
</dbReference>
<evidence type="ECO:0000313" key="4">
    <source>
        <dbReference type="EMBL" id="KAJ8983029.1"/>
    </source>
</evidence>
<feature type="compositionally biased region" description="Basic residues" evidence="3">
    <location>
        <begin position="78"/>
        <end position="88"/>
    </location>
</feature>
<dbReference type="Pfam" id="PF09728">
    <property type="entry name" value="Taxilin"/>
    <property type="match status" value="1"/>
</dbReference>
<comment type="caution">
    <text evidence="4">The sequence shown here is derived from an EMBL/GenBank/DDBJ whole genome shotgun (WGS) entry which is preliminary data.</text>
</comment>
<organism evidence="4 5">
    <name type="scientific">Molorchus minor</name>
    <dbReference type="NCBI Taxonomy" id="1323400"/>
    <lineage>
        <taxon>Eukaryota</taxon>
        <taxon>Metazoa</taxon>
        <taxon>Ecdysozoa</taxon>
        <taxon>Arthropoda</taxon>
        <taxon>Hexapoda</taxon>
        <taxon>Insecta</taxon>
        <taxon>Pterygota</taxon>
        <taxon>Neoptera</taxon>
        <taxon>Endopterygota</taxon>
        <taxon>Coleoptera</taxon>
        <taxon>Polyphaga</taxon>
        <taxon>Cucujiformia</taxon>
        <taxon>Chrysomeloidea</taxon>
        <taxon>Cerambycidae</taxon>
        <taxon>Lamiinae</taxon>
        <taxon>Monochamini</taxon>
        <taxon>Molorchus</taxon>
    </lineage>
</organism>